<feature type="transmembrane region" description="Helical" evidence="10">
    <location>
        <begin position="1373"/>
        <end position="1391"/>
    </location>
</feature>
<dbReference type="OrthoDB" id="66620at2759"/>
<reference evidence="12 13" key="1">
    <citation type="journal article" date="2007" name="Science">
        <title>The Chlamydomonas genome reveals the evolution of key animal and plant functions.</title>
        <authorList>
            <person name="Merchant S.S."/>
            <person name="Prochnik S.E."/>
            <person name="Vallon O."/>
            <person name="Harris E.H."/>
            <person name="Karpowicz S.J."/>
            <person name="Witman G.B."/>
            <person name="Terry A."/>
            <person name="Salamov A."/>
            <person name="Fritz-Laylin L.K."/>
            <person name="Marechal-Drouard L."/>
            <person name="Marshall W.F."/>
            <person name="Qu L.H."/>
            <person name="Nelson D.R."/>
            <person name="Sanderfoot A.A."/>
            <person name="Spalding M.H."/>
            <person name="Kapitonov V.V."/>
            <person name="Ren Q."/>
            <person name="Ferris P."/>
            <person name="Lindquist E."/>
            <person name="Shapiro H."/>
            <person name="Lucas S.M."/>
            <person name="Grimwood J."/>
            <person name="Schmutz J."/>
            <person name="Cardol P."/>
            <person name="Cerutti H."/>
            <person name="Chanfreau G."/>
            <person name="Chen C.L."/>
            <person name="Cognat V."/>
            <person name="Croft M.T."/>
            <person name="Dent R."/>
            <person name="Dutcher S."/>
            <person name="Fernandez E."/>
            <person name="Fukuzawa H."/>
            <person name="Gonzalez-Ballester D."/>
            <person name="Gonzalez-Halphen D."/>
            <person name="Hallmann A."/>
            <person name="Hanikenne M."/>
            <person name="Hippler M."/>
            <person name="Inwood W."/>
            <person name="Jabbari K."/>
            <person name="Kalanon M."/>
            <person name="Kuras R."/>
            <person name="Lefebvre P.A."/>
            <person name="Lemaire S.D."/>
            <person name="Lobanov A.V."/>
            <person name="Lohr M."/>
            <person name="Manuell A."/>
            <person name="Meier I."/>
            <person name="Mets L."/>
            <person name="Mittag M."/>
            <person name="Mittelmeier T."/>
            <person name="Moroney J.V."/>
            <person name="Moseley J."/>
            <person name="Napoli C."/>
            <person name="Nedelcu A.M."/>
            <person name="Niyogi K."/>
            <person name="Novoselov S.V."/>
            <person name="Paulsen I.T."/>
            <person name="Pazour G."/>
            <person name="Purton S."/>
            <person name="Ral J.P."/>
            <person name="Riano-Pachon D.M."/>
            <person name="Riekhof W."/>
            <person name="Rymarquis L."/>
            <person name="Schroda M."/>
            <person name="Stern D."/>
            <person name="Umen J."/>
            <person name="Willows R."/>
            <person name="Wilson N."/>
            <person name="Zimmer S.L."/>
            <person name="Allmer J."/>
            <person name="Balk J."/>
            <person name="Bisova K."/>
            <person name="Chen C.J."/>
            <person name="Elias M."/>
            <person name="Gendler K."/>
            <person name="Hauser C."/>
            <person name="Lamb M.R."/>
            <person name="Ledford H."/>
            <person name="Long J.C."/>
            <person name="Minagawa J."/>
            <person name="Page M.D."/>
            <person name="Pan J."/>
            <person name="Pootakham W."/>
            <person name="Roje S."/>
            <person name="Rose A."/>
            <person name="Stahlberg E."/>
            <person name="Terauchi A.M."/>
            <person name="Yang P."/>
            <person name="Ball S."/>
            <person name="Bowler C."/>
            <person name="Dieckmann C.L."/>
            <person name="Gladyshev V.N."/>
            <person name="Green P."/>
            <person name="Jorgensen R."/>
            <person name="Mayfield S."/>
            <person name="Mueller-Roeber B."/>
            <person name="Rajamani S."/>
            <person name="Sayre R.T."/>
            <person name="Brokstein P."/>
            <person name="Dubchak I."/>
            <person name="Goodstein D."/>
            <person name="Hornick L."/>
            <person name="Huang Y.W."/>
            <person name="Jhaveri J."/>
            <person name="Luo Y."/>
            <person name="Martinez D."/>
            <person name="Ngau W.C."/>
            <person name="Otillar B."/>
            <person name="Poliakov A."/>
            <person name="Porter A."/>
            <person name="Szajkowski L."/>
            <person name="Werner G."/>
            <person name="Zhou K."/>
            <person name="Grigoriev I.V."/>
            <person name="Rokhsar D.S."/>
            <person name="Grossman A.R."/>
        </authorList>
    </citation>
    <scope>NUCLEOTIDE SEQUENCE [LARGE SCALE GENOMIC DNA]</scope>
    <source>
        <strain evidence="13">CC-503</strain>
    </source>
</reference>
<feature type="compositionally biased region" description="Polar residues" evidence="9">
    <location>
        <begin position="88"/>
        <end position="100"/>
    </location>
</feature>
<feature type="region of interest" description="Disordered" evidence="9">
    <location>
        <begin position="1"/>
        <end position="47"/>
    </location>
</feature>
<dbReference type="Proteomes" id="UP000006906">
    <property type="component" value="Chromosome 12"/>
</dbReference>
<feature type="compositionally biased region" description="Basic and acidic residues" evidence="9">
    <location>
        <begin position="1"/>
        <end position="10"/>
    </location>
</feature>
<comment type="subcellular location">
    <subcellularLocation>
        <location evidence="1">Membrane</location>
        <topology evidence="1">Multi-pass membrane protein</topology>
    </subcellularLocation>
</comment>
<feature type="domain" description="ABC transporter" evidence="11">
    <location>
        <begin position="972"/>
        <end position="1220"/>
    </location>
</feature>
<feature type="compositionally biased region" description="Polar residues" evidence="9">
    <location>
        <begin position="14"/>
        <end position="28"/>
    </location>
</feature>
<proteinExistence type="inferred from homology"/>
<gene>
    <name evidence="12" type="ORF">CHLRE_12g540650v5</name>
</gene>
<evidence type="ECO:0000256" key="6">
    <source>
        <dbReference type="ARBA" id="ARBA00022840"/>
    </source>
</evidence>
<feature type="transmembrane region" description="Helical" evidence="10">
    <location>
        <begin position="1517"/>
        <end position="1537"/>
    </location>
</feature>
<feature type="domain" description="ABC transporter" evidence="11">
    <location>
        <begin position="142"/>
        <end position="463"/>
    </location>
</feature>
<dbReference type="GO" id="GO:0071944">
    <property type="term" value="C:cell periphery"/>
    <property type="evidence" value="ECO:0007669"/>
    <property type="project" value="UniProtKB-ARBA"/>
</dbReference>
<keyword evidence="7 10" id="KW-1133">Transmembrane helix</keyword>
<sequence length="1629" mass="172943">MTSDVSKDVEAGAQTGTGAVPSTSSPPNAASKPRSRSRRGHSTASKFLTRSDTLAVLNRVLANDGVSSTTGREEVASPTGGADGTNPAPANTEESPSLGQGQPLAFLQRLSERLQRAGLTFPGVEVRWQDLQVAVDVPPRAAKAHNIFSALLSGLGGLLPRKRADGDGDGPSRRTVLDAGSGVLAPGRLCLLLGPPGAGKTTLLKVLAGLALPPTPAAGSNGTGGGAAGKEGPCGPSERVTGGLRVRGGLVYNGLVPGRDFEVGRSSSYVSQADTHIGEMTVEETLMFAAECLGPGLNQELHSLLLEREAAAGIAADPELDDLWQAAYGPHGHSLFVELFARLLGIDHVMNTVVGNELLKGISGGQKRRVTAGEMAVGFANVMMLDEITNGLDSSSALAITRSLRNICKYVNATMVVSLLQPSPEVFECFDDVMLISGGQLVFLGPREDVMPFFSRLGLAPPPTKTDADFLQEVTATPAYQRRYWVPDGLAATCGHKWLSPRRLRQEFDRCWAGERLAGALAAAPASHQLQHMVLHKDRYELSLLAMWGAVLRREFLLFTRNKVFFIAGAVQIAFTAFLVSTTFIQLSTSSFPDANLFLSVMFFSLMTIFMGGFNFAPIYCQRLHVFYKQRDHRFYSPVAYAVGCCAMRLPELVLQSAVWAVMVYFSAGFAMDAGRFFVYFACLVAGGFYSVTIFQLLGAITRNEVISQGLGAVMLMLSVLASGFPIARTSIPGWWIWFYWINPMAWVLRAMAVSELTAPHWGSTSAAEYDQPDMSMGEYALLSRGFYTSWKWVWAGLGAVVGESLLLLALQILALTYMPPPSGYRPPPGEEDELVTPPHLLRLDTSALPRTATGLSSNHTHTTAALAPEPAATGPAPAAVPAIELSPAVAAAAAASPASGSSAHSGGAGSPPTSGSAAIAAAAGEVVMHVGTKRSSGSGSGAGAVDGKGGAVAVTAHSGGGTNLSFRPVVFAFEGVNYFVPNPKGTGELQLLNGVSGVFLPGVLTSLMGASGAGKTTLMDVLAGRKTGGRAEGRQVVNGAPKHMGTFARQMGYVEQFDAHNPQATVLEALLFSARLRVPPGVLAGAAIRAYVEEVMQVVELGPLAQHTVGYGGGGGGGLSTEARKRLTIACELVANPSIVFLDEPTTGLDARAAGMVMRAVRNTAATGRTVVCTIHQPNREIMDFFDELLLLKPGGRIIYNGALGYGPGKAVGGQAVVPAAGGGPGGGGGGQQARLISYLEGVPGVPRYQQLLNPADWMLEVTSPAAERQLGMDFAERWAASAEAAEAERRLQSYMVGGSSPPAGRAAAGAGAGAGAGGDAETGGDGGDLAAAAAAEAAEAQRRFAQPVWRQFVLLSHRGLMSYWRMPAYNLLRLLVTIALGLALGTLYWGRGDNRTTLLGVLDIMGALYTTSLFLPMTNCLTVMPVVASDRAVFYRERSSGMYGSLVFAAAQGFAEAPFLFVQSVVYVCIVYSTTQFEFDSAKAMWFWLFIWLNLQCFTYLGMGAMNLTPNMPACVALTSLFVLLWNLFCGFLIYRDDIKPWWLWAYYFNPATYSIYGCITTQLGDVTNEFIEVSAGNWMSVAQYVEQTFNYHYSMRGWLVLIMIGFIAFFRALSYLGLSKLNFQVR</sequence>
<dbReference type="RefSeq" id="XP_042919215.1">
    <property type="nucleotide sequence ID" value="XM_043068746.1"/>
</dbReference>
<dbReference type="Gramene" id="PNW76287">
    <property type="protein sequence ID" value="PNW76287"/>
    <property type="gene ID" value="CHLRE_12g540650v5"/>
</dbReference>
<comment type="similarity">
    <text evidence="2">Belongs to the ABC transporter superfamily. ABCG family. PDR (TC 3.A.1.205) subfamily.</text>
</comment>
<evidence type="ECO:0000313" key="12">
    <source>
        <dbReference type="EMBL" id="PNW76287.1"/>
    </source>
</evidence>
<evidence type="ECO:0000256" key="5">
    <source>
        <dbReference type="ARBA" id="ARBA00022741"/>
    </source>
</evidence>
<dbReference type="GO" id="GO:0016887">
    <property type="term" value="F:ATP hydrolysis activity"/>
    <property type="evidence" value="ECO:0007669"/>
    <property type="project" value="InterPro"/>
</dbReference>
<feature type="transmembrane region" description="Helical" evidence="10">
    <location>
        <begin position="640"/>
        <end position="666"/>
    </location>
</feature>
<dbReference type="GO" id="GO:0005524">
    <property type="term" value="F:ATP binding"/>
    <property type="evidence" value="ECO:0007669"/>
    <property type="project" value="UniProtKB-KW"/>
</dbReference>
<keyword evidence="8 10" id="KW-0472">Membrane</keyword>
<dbReference type="Gene3D" id="3.40.50.300">
    <property type="entry name" value="P-loop containing nucleotide triphosphate hydrolases"/>
    <property type="match status" value="2"/>
</dbReference>
<evidence type="ECO:0000256" key="8">
    <source>
        <dbReference type="ARBA" id="ARBA00023136"/>
    </source>
</evidence>
<evidence type="ECO:0000256" key="4">
    <source>
        <dbReference type="ARBA" id="ARBA00022692"/>
    </source>
</evidence>
<dbReference type="SMART" id="SM00382">
    <property type="entry name" value="AAA"/>
    <property type="match status" value="2"/>
</dbReference>
<dbReference type="GO" id="GO:0140359">
    <property type="term" value="F:ABC-type transporter activity"/>
    <property type="evidence" value="ECO:0007669"/>
    <property type="project" value="InterPro"/>
</dbReference>
<evidence type="ECO:0000256" key="3">
    <source>
        <dbReference type="ARBA" id="ARBA00022448"/>
    </source>
</evidence>
<evidence type="ECO:0000313" key="13">
    <source>
        <dbReference type="Proteomes" id="UP000006906"/>
    </source>
</evidence>
<feature type="transmembrane region" description="Helical" evidence="10">
    <location>
        <begin position="564"/>
        <end position="585"/>
    </location>
</feature>
<evidence type="ECO:0000256" key="1">
    <source>
        <dbReference type="ARBA" id="ARBA00004141"/>
    </source>
</evidence>
<dbReference type="EMBL" id="CM008973">
    <property type="protein sequence ID" value="PNW76287.1"/>
    <property type="molecule type" value="Genomic_DNA"/>
</dbReference>
<protein>
    <recommendedName>
        <fullName evidence="11">ABC transporter domain-containing protein</fullName>
    </recommendedName>
</protein>
<dbReference type="InterPro" id="IPR013581">
    <property type="entry name" value="PDR_assoc"/>
</dbReference>
<dbReference type="PROSITE" id="PS50893">
    <property type="entry name" value="ABC_TRANSPORTER_2"/>
    <property type="match status" value="2"/>
</dbReference>
<feature type="transmembrane region" description="Helical" evidence="10">
    <location>
        <begin position="1448"/>
        <end position="1475"/>
    </location>
</feature>
<dbReference type="InterPro" id="IPR003439">
    <property type="entry name" value="ABC_transporter-like_ATP-bd"/>
</dbReference>
<keyword evidence="13" id="KW-1185">Reference proteome</keyword>
<keyword evidence="3" id="KW-0813">Transport</keyword>
<dbReference type="FunCoup" id="A0A2K3D6Y5">
    <property type="interactions" value="751"/>
</dbReference>
<dbReference type="ExpressionAtlas" id="A0A2K3D6Y5">
    <property type="expression patterns" value="baseline and differential"/>
</dbReference>
<dbReference type="InterPro" id="IPR013525">
    <property type="entry name" value="ABC2_TM"/>
</dbReference>
<feature type="transmembrane region" description="Helical" evidence="10">
    <location>
        <begin position="707"/>
        <end position="728"/>
    </location>
</feature>
<dbReference type="GeneID" id="5719490"/>
<dbReference type="GO" id="GO:0016020">
    <property type="term" value="C:membrane"/>
    <property type="evidence" value="ECO:0007669"/>
    <property type="project" value="UniProtKB-SubCell"/>
</dbReference>
<dbReference type="PaxDb" id="3055-EDO95677"/>
<keyword evidence="4 10" id="KW-0812">Transmembrane</keyword>
<feature type="transmembrane region" description="Helical" evidence="10">
    <location>
        <begin position="678"/>
        <end position="701"/>
    </location>
</feature>
<accession>A0A2K3D6Y5</accession>
<feature type="transmembrane region" description="Helical" evidence="10">
    <location>
        <begin position="735"/>
        <end position="753"/>
    </location>
</feature>
<feature type="region of interest" description="Disordered" evidence="9">
    <location>
        <begin position="65"/>
        <end position="100"/>
    </location>
</feature>
<keyword evidence="6" id="KW-0067">ATP-binding</keyword>
<evidence type="ECO:0000259" key="11">
    <source>
        <dbReference type="PROSITE" id="PS50893"/>
    </source>
</evidence>
<dbReference type="InParanoid" id="A0A2K3D6Y5"/>
<feature type="transmembrane region" description="Helical" evidence="10">
    <location>
        <begin position="1487"/>
        <end position="1505"/>
    </location>
</feature>
<name>A0A2K3D6Y5_CHLRE</name>
<dbReference type="SUPFAM" id="SSF52540">
    <property type="entry name" value="P-loop containing nucleoside triphosphate hydrolases"/>
    <property type="match status" value="2"/>
</dbReference>
<dbReference type="PANTHER" id="PTHR19241">
    <property type="entry name" value="ATP-BINDING CASSETTE TRANSPORTER"/>
    <property type="match status" value="1"/>
</dbReference>
<evidence type="ECO:0000256" key="10">
    <source>
        <dbReference type="SAM" id="Phobius"/>
    </source>
</evidence>
<dbReference type="Pfam" id="PF01061">
    <property type="entry name" value="ABC2_membrane"/>
    <property type="match status" value="2"/>
</dbReference>
<dbReference type="InterPro" id="IPR003593">
    <property type="entry name" value="AAA+_ATPase"/>
</dbReference>
<dbReference type="InterPro" id="IPR027417">
    <property type="entry name" value="P-loop_NTPase"/>
</dbReference>
<feature type="transmembrane region" description="Helical" evidence="10">
    <location>
        <begin position="1601"/>
        <end position="1621"/>
    </location>
</feature>
<feature type="transmembrane region" description="Helical" evidence="10">
    <location>
        <begin position="793"/>
        <end position="816"/>
    </location>
</feature>
<feature type="transmembrane region" description="Helical" evidence="10">
    <location>
        <begin position="597"/>
        <end position="620"/>
    </location>
</feature>
<organism evidence="12 13">
    <name type="scientific">Chlamydomonas reinhardtii</name>
    <name type="common">Chlamydomonas smithii</name>
    <dbReference type="NCBI Taxonomy" id="3055"/>
    <lineage>
        <taxon>Eukaryota</taxon>
        <taxon>Viridiplantae</taxon>
        <taxon>Chlorophyta</taxon>
        <taxon>core chlorophytes</taxon>
        <taxon>Chlorophyceae</taxon>
        <taxon>CS clade</taxon>
        <taxon>Chlamydomonadales</taxon>
        <taxon>Chlamydomonadaceae</taxon>
        <taxon>Chlamydomonas</taxon>
    </lineage>
</organism>
<evidence type="ECO:0000256" key="9">
    <source>
        <dbReference type="SAM" id="MobiDB-lite"/>
    </source>
</evidence>
<evidence type="ECO:0000256" key="7">
    <source>
        <dbReference type="ARBA" id="ARBA00022989"/>
    </source>
</evidence>
<keyword evidence="5" id="KW-0547">Nucleotide-binding</keyword>
<dbReference type="Pfam" id="PF00005">
    <property type="entry name" value="ABC_tran"/>
    <property type="match status" value="2"/>
</dbReference>
<dbReference type="KEGG" id="cre:CHLRE_12g540650v5"/>
<dbReference type="Pfam" id="PF08370">
    <property type="entry name" value="PDR_assoc"/>
    <property type="match status" value="1"/>
</dbReference>
<evidence type="ECO:0000256" key="2">
    <source>
        <dbReference type="ARBA" id="ARBA00006012"/>
    </source>
</evidence>